<keyword evidence="1" id="KW-0175">Coiled coil</keyword>
<dbReference type="AlphaFoldDB" id="A0A2K8U1W8"/>
<name>A0A2K8U1W8_9GAMM</name>
<evidence type="ECO:0000313" key="3">
    <source>
        <dbReference type="Proteomes" id="UP000232638"/>
    </source>
</evidence>
<keyword evidence="3" id="KW-1185">Reference proteome</keyword>
<protein>
    <recommendedName>
        <fullName evidence="4">Tubulin-like protein</fullName>
    </recommendedName>
</protein>
<dbReference type="OrthoDB" id="174139at2"/>
<dbReference type="SUPFAM" id="SSF52490">
    <property type="entry name" value="Tubulin nucleotide-binding domain-like"/>
    <property type="match status" value="1"/>
</dbReference>
<sequence>MKNHLVIGLGGTGGKILRALRKNVFQEWRGGEPDQVRLRYLYVDSSKEMMAIDDATWRILGESVQLATRSQLLITGGNLNQILDNISGHPNIQPWIGSRDQWKDILNSIVGETLGGQKRRLGRFLFACKARQFKDQIKQLAGELTTGGDASVTFHLCCGLAGGTGSGAVIDAVAQIRALYRDPKMYRIVVYALLPEEIPNPNWDTGNYHANGYAALVELNALSVGAYQPHDLAERGERLALSDPFNGCYLFCNRNENGLQVDVDKTLPGILADFLFQKLMAVRNAEAMKLLEKMENAENGDGTPETRTGGTTPLRSKRFLTFGIKRLAVPEGEIREYLTYQFARQAALQLRYNNWDDTFGFRDEPRNQDFGEFVRDQQTLERWSLTDEHLTLSRGILPEEINNKKWKPIVKEWLDLLPQLMGLVQTLDNKVWINEIDKLMAQGFDDNYRGLGVRKFYETKLQARKDHVRELRRRVEGELFDEWKNGVKSMQDIARCLGALSAALQERLAAADDRISRAKSASADAEQKVAANRVAYANVGLVSQLLGKRRGLLDAEGEALRELYTARTQVEAWAFAKRLLQEAISEFNALASDVAACTRLVDDSIKEFQERIDARCNDGATPDLRQPLVRFYNAENVRLFGRELEKDRGEQTRQAQAVRVALIEQFAADPTFSAFQARISRQRFFDVLEQQCAASSQSAHDALVSSSRERRPLLGVNIIGQLEREYSGRSDELKKFIHDLVNQAGNFLEFDPQAVVLGAAKTKVSQFLVILPKAPDLAQFGEALEALFRDNFRGDVPVDIIRSETNLNEITLLGLTNLFPLRYAKATRFLKEQYERRIAQGGNPERIRLELNGEGDGTQWPAILLADERAQRDQALPALLLAKALGLIAAVTSPTTGISELYLIGEDADGLPVRTRLGKGLPEVFEGIDLTAAQGLVDAVQARLSQDAFRHVDQRTALQAAVRDELKAVLAERRNDFEDPVYRRFEAAARAAIQALKND</sequence>
<dbReference type="Gene3D" id="3.40.50.1440">
    <property type="entry name" value="Tubulin/FtsZ, GTPase domain"/>
    <property type="match status" value="1"/>
</dbReference>
<dbReference type="KEGG" id="tsy:THSYN_00425"/>
<dbReference type="InterPro" id="IPR036525">
    <property type="entry name" value="Tubulin/FtsZ_GTPase_sf"/>
</dbReference>
<dbReference type="InterPro" id="IPR025904">
    <property type="entry name" value="Tubulin-like"/>
</dbReference>
<evidence type="ECO:0008006" key="4">
    <source>
        <dbReference type="Google" id="ProtNLM"/>
    </source>
</evidence>
<organism evidence="2 3">
    <name type="scientific">Candidatus Thiodictyon syntrophicum</name>
    <dbReference type="NCBI Taxonomy" id="1166950"/>
    <lineage>
        <taxon>Bacteria</taxon>
        <taxon>Pseudomonadati</taxon>
        <taxon>Pseudomonadota</taxon>
        <taxon>Gammaproteobacteria</taxon>
        <taxon>Chromatiales</taxon>
        <taxon>Chromatiaceae</taxon>
        <taxon>Thiodictyon</taxon>
    </lineage>
</organism>
<accession>A0A2K8U1W8</accession>
<gene>
    <name evidence="2" type="ORF">THSYN_00425</name>
</gene>
<dbReference type="RefSeq" id="WP_100917393.1">
    <property type="nucleotide sequence ID" value="NZ_CP020370.1"/>
</dbReference>
<dbReference type="Pfam" id="PF13809">
    <property type="entry name" value="Tubulin_2"/>
    <property type="match status" value="1"/>
</dbReference>
<evidence type="ECO:0000256" key="1">
    <source>
        <dbReference type="SAM" id="Coils"/>
    </source>
</evidence>
<evidence type="ECO:0000313" key="2">
    <source>
        <dbReference type="EMBL" id="AUB79573.1"/>
    </source>
</evidence>
<dbReference type="Proteomes" id="UP000232638">
    <property type="component" value="Chromosome"/>
</dbReference>
<reference evidence="2 3" key="1">
    <citation type="submission" date="2017-03" db="EMBL/GenBank/DDBJ databases">
        <title>Complete genome sequence of Candidatus 'Thiodictyon syntrophicum' sp. nov. strain Cad16T, a photolithoautotroph purple sulfur bacterium isolated from an alpine meromictic lake.</title>
        <authorList>
            <person name="Luedin S.M."/>
            <person name="Pothier J.F."/>
            <person name="Danza F."/>
            <person name="Storelli N."/>
            <person name="Wittwer M."/>
            <person name="Tonolla M."/>
        </authorList>
    </citation>
    <scope>NUCLEOTIDE SEQUENCE [LARGE SCALE GENOMIC DNA]</scope>
    <source>
        <strain evidence="2 3">Cad16T</strain>
    </source>
</reference>
<dbReference type="EMBL" id="CP020370">
    <property type="protein sequence ID" value="AUB79573.1"/>
    <property type="molecule type" value="Genomic_DNA"/>
</dbReference>
<feature type="coiled-coil region" evidence="1">
    <location>
        <begin position="501"/>
        <end position="528"/>
    </location>
</feature>
<proteinExistence type="predicted"/>